<evidence type="ECO:0000313" key="2">
    <source>
        <dbReference type="EMBL" id="GIM27505.1"/>
    </source>
</evidence>
<evidence type="ECO:0000313" key="3">
    <source>
        <dbReference type="Proteomes" id="UP000679179"/>
    </source>
</evidence>
<comment type="caution">
    <text evidence="2">The sequence shown here is derived from an EMBL/GenBank/DDBJ whole genome shotgun (WGS) entry which is preliminary data.</text>
</comment>
<dbReference type="Proteomes" id="UP000679179">
    <property type="component" value="Unassembled WGS sequence"/>
</dbReference>
<gene>
    <name evidence="2" type="ORF">CPJCM30710_01710</name>
</gene>
<keyword evidence="3" id="KW-1185">Reference proteome</keyword>
<name>A0A919RXY7_9CLOT</name>
<keyword evidence="1" id="KW-0175">Coiled coil</keyword>
<feature type="coiled-coil region" evidence="1">
    <location>
        <begin position="5"/>
        <end position="39"/>
    </location>
</feature>
<proteinExistence type="predicted"/>
<dbReference type="AlphaFoldDB" id="A0A919RXY7"/>
<dbReference type="EMBL" id="BOPZ01000001">
    <property type="protein sequence ID" value="GIM27505.1"/>
    <property type="molecule type" value="Genomic_DNA"/>
</dbReference>
<dbReference type="RefSeq" id="WP_212902262.1">
    <property type="nucleotide sequence ID" value="NZ_BOPZ01000001.1"/>
</dbReference>
<protein>
    <recommendedName>
        <fullName evidence="4">Type III secretion system, E component of needle</fullName>
    </recommendedName>
</protein>
<reference evidence="2" key="1">
    <citation type="submission" date="2021-03" db="EMBL/GenBank/DDBJ databases">
        <title>Taxonomic study of Clostridium polyendosporum from meadow-gley soil under rice.</title>
        <authorList>
            <person name="Kobayashi H."/>
            <person name="Tanizawa Y."/>
            <person name="Yagura M."/>
        </authorList>
    </citation>
    <scope>NUCLEOTIDE SEQUENCE</scope>
    <source>
        <strain evidence="2">JCM 30710</strain>
    </source>
</reference>
<organism evidence="2 3">
    <name type="scientific">Clostridium polyendosporum</name>
    <dbReference type="NCBI Taxonomy" id="69208"/>
    <lineage>
        <taxon>Bacteria</taxon>
        <taxon>Bacillati</taxon>
        <taxon>Bacillota</taxon>
        <taxon>Clostridia</taxon>
        <taxon>Eubacteriales</taxon>
        <taxon>Clostridiaceae</taxon>
        <taxon>Clostridium</taxon>
    </lineage>
</organism>
<accession>A0A919RXY7</accession>
<evidence type="ECO:0000256" key="1">
    <source>
        <dbReference type="SAM" id="Coils"/>
    </source>
</evidence>
<evidence type="ECO:0008006" key="4">
    <source>
        <dbReference type="Google" id="ProtNLM"/>
    </source>
</evidence>
<sequence>MNDGKQNVESTINDLRSAKQRLQQALSTVEKEANKKNIQSSLTSVETALSQVQNTISNYVES</sequence>